<dbReference type="Proteomes" id="UP000005104">
    <property type="component" value="Chromosome"/>
</dbReference>
<gene>
    <name evidence="3" type="ORF">DesyoDRAFT_3625</name>
</gene>
<accession>H5Y5N9</accession>
<evidence type="ECO:0000313" key="4">
    <source>
        <dbReference type="Proteomes" id="UP000005104"/>
    </source>
</evidence>
<feature type="domain" description="Peptidase M56" evidence="2">
    <location>
        <begin position="13"/>
        <end position="107"/>
    </location>
</feature>
<keyword evidence="4" id="KW-1185">Reference proteome</keyword>
<dbReference type="PANTHER" id="PTHR34978">
    <property type="entry name" value="POSSIBLE SENSOR-TRANSDUCER PROTEIN BLAR"/>
    <property type="match status" value="1"/>
</dbReference>
<dbReference type="CDD" id="cd07341">
    <property type="entry name" value="M56_BlaR1_MecR1_like"/>
    <property type="match status" value="1"/>
</dbReference>
<dbReference type="InterPro" id="IPR008756">
    <property type="entry name" value="Peptidase_M56"/>
</dbReference>
<reference evidence="3 4" key="1">
    <citation type="submission" date="2011-11" db="EMBL/GenBank/DDBJ databases">
        <title>The Noncontiguous Finished genome of Desulfosporosinus youngiae DSM 17734.</title>
        <authorList>
            <consortium name="US DOE Joint Genome Institute (JGI-PGF)"/>
            <person name="Lucas S."/>
            <person name="Han J."/>
            <person name="Lapidus A."/>
            <person name="Cheng J.-F."/>
            <person name="Goodwin L."/>
            <person name="Pitluck S."/>
            <person name="Peters L."/>
            <person name="Ovchinnikova G."/>
            <person name="Lu M."/>
            <person name="Land M.L."/>
            <person name="Hauser L."/>
            <person name="Pester M."/>
            <person name="Spring S."/>
            <person name="Ollivier B."/>
            <person name="Rattei T."/>
            <person name="Klenk H.-P."/>
            <person name="Wagner M."/>
            <person name="Loy A."/>
            <person name="Woyke T.J."/>
        </authorList>
    </citation>
    <scope>NUCLEOTIDE SEQUENCE [LARGE SCALE GENOMIC DNA]</scope>
    <source>
        <strain evidence="3 4">DSM 17734</strain>
    </source>
</reference>
<dbReference type="eggNOG" id="COG4219">
    <property type="taxonomic scope" value="Bacteria"/>
</dbReference>
<evidence type="ECO:0000259" key="2">
    <source>
        <dbReference type="Pfam" id="PF05569"/>
    </source>
</evidence>
<dbReference type="PANTHER" id="PTHR34978:SF3">
    <property type="entry name" value="SLR0241 PROTEIN"/>
    <property type="match status" value="1"/>
</dbReference>
<feature type="transmembrane region" description="Helical" evidence="1">
    <location>
        <begin position="117"/>
        <end position="133"/>
    </location>
</feature>
<protein>
    <submittedName>
        <fullName evidence="3">Antirepressor regulating drug resistance protein</fullName>
    </submittedName>
</protein>
<name>H5Y5N9_9FIRM</name>
<sequence>MITKVNVKGRRHFHFKSKDLLVNWLTQGLLILHWFNPLLWYSLLKLREDQEIACDYLTIEKMGIGTPEEYALTLLKLAESNLKVSGIVSVASLLGTQSQIRRRIKMIKDFRKVPLKWALLVIPVVAVLVWVTLTNAKVSTSGTVGKVSAVTNGQAGETITQSDQSSSVPEGGFNYRQYLPFTPLLPSYTAGYELTSSQISCSQNMPPDNTSGVGYLAAYGSHAAFTISEGPSKGIEPNISDYSTKTQIQIGDLPATLYVREIGDAFIRFTKDGVEYTVNNIIGGGISIEELKKICASIAVPAKNPPSDIYIGKGGTSATDGLSFKTLQAGEVVIPQGYKFDMQNSMIYIQGDKKSENFSLYYTNTQGTATPFINVQMIQGDHPWFAPVSTPDSTFDTKRIDGIDVKLRKNYKDRLPAAVFQMSGGLRFEIASTESQGIIETIVKSIVQAYAKQ</sequence>
<evidence type="ECO:0000256" key="1">
    <source>
        <dbReference type="SAM" id="Phobius"/>
    </source>
</evidence>
<dbReference type="HOGENOM" id="CLU_603735_0_0_9"/>
<dbReference type="STRING" id="768710.DesyoDRAFT_3625"/>
<dbReference type="AlphaFoldDB" id="H5Y5N9"/>
<dbReference type="EMBL" id="CM001441">
    <property type="protein sequence ID" value="EHQ90626.1"/>
    <property type="molecule type" value="Genomic_DNA"/>
</dbReference>
<keyword evidence="1" id="KW-0472">Membrane</keyword>
<dbReference type="Pfam" id="PF05569">
    <property type="entry name" value="Peptidase_M56"/>
    <property type="match status" value="1"/>
</dbReference>
<proteinExistence type="predicted"/>
<organism evidence="3 4">
    <name type="scientific">Desulfosporosinus youngiae DSM 17734</name>
    <dbReference type="NCBI Taxonomy" id="768710"/>
    <lineage>
        <taxon>Bacteria</taxon>
        <taxon>Bacillati</taxon>
        <taxon>Bacillota</taxon>
        <taxon>Clostridia</taxon>
        <taxon>Eubacteriales</taxon>
        <taxon>Desulfitobacteriaceae</taxon>
        <taxon>Desulfosporosinus</taxon>
    </lineage>
</organism>
<keyword evidence="1" id="KW-1133">Transmembrane helix</keyword>
<dbReference type="InterPro" id="IPR052173">
    <property type="entry name" value="Beta-lactam_resp_regulator"/>
</dbReference>
<keyword evidence="1" id="KW-0812">Transmembrane</keyword>
<evidence type="ECO:0000313" key="3">
    <source>
        <dbReference type="EMBL" id="EHQ90626.1"/>
    </source>
</evidence>